<evidence type="ECO:0000313" key="2">
    <source>
        <dbReference type="EMBL" id="ENU32280.1"/>
    </source>
</evidence>
<keyword evidence="1" id="KW-0472">Membrane</keyword>
<evidence type="ECO:0000313" key="3">
    <source>
        <dbReference type="Proteomes" id="UP000018426"/>
    </source>
</evidence>
<dbReference type="HOGENOM" id="CLU_2949717_0_0_6"/>
<proteinExistence type="predicted"/>
<gene>
    <name evidence="2" type="ORF">F989_02786</name>
</gene>
<feature type="transmembrane region" description="Helical" evidence="1">
    <location>
        <begin position="6"/>
        <end position="24"/>
    </location>
</feature>
<organism evidence="2 3">
    <name type="scientific">Acinetobacter parvus NIPH 1103</name>
    <dbReference type="NCBI Taxonomy" id="1217671"/>
    <lineage>
        <taxon>Bacteria</taxon>
        <taxon>Pseudomonadati</taxon>
        <taxon>Pseudomonadota</taxon>
        <taxon>Gammaproteobacteria</taxon>
        <taxon>Moraxellales</taxon>
        <taxon>Moraxellaceae</taxon>
        <taxon>Acinetobacter</taxon>
    </lineage>
</organism>
<reference evidence="2 3" key="1">
    <citation type="submission" date="2013-02" db="EMBL/GenBank/DDBJ databases">
        <title>The Genome Sequence of Acinetobacter parvus NIPH 1103.</title>
        <authorList>
            <consortium name="The Broad Institute Genome Sequencing Platform"/>
            <consortium name="The Broad Institute Genome Sequencing Center for Infectious Disease"/>
            <person name="Cerqueira G."/>
            <person name="Feldgarden M."/>
            <person name="Courvalin P."/>
            <person name="Perichon B."/>
            <person name="Grillot-Courvalin C."/>
            <person name="Clermont D."/>
            <person name="Rocha E."/>
            <person name="Yoon E.-J."/>
            <person name="Nemec A."/>
            <person name="Walker B."/>
            <person name="Young S.K."/>
            <person name="Zeng Q."/>
            <person name="Gargeya S."/>
            <person name="Fitzgerald M."/>
            <person name="Haas B."/>
            <person name="Abouelleil A."/>
            <person name="Alvarado L."/>
            <person name="Arachchi H.M."/>
            <person name="Berlin A.M."/>
            <person name="Chapman S.B."/>
            <person name="Dewar J."/>
            <person name="Goldberg J."/>
            <person name="Griggs A."/>
            <person name="Gujja S."/>
            <person name="Hansen M."/>
            <person name="Howarth C."/>
            <person name="Imamovic A."/>
            <person name="Larimer J."/>
            <person name="McCowan C."/>
            <person name="Murphy C."/>
            <person name="Neiman D."/>
            <person name="Pearson M."/>
            <person name="Priest M."/>
            <person name="Roberts A."/>
            <person name="Saif S."/>
            <person name="Shea T."/>
            <person name="Sisk P."/>
            <person name="Sykes S."/>
            <person name="Wortman J."/>
            <person name="Nusbaum C."/>
            <person name="Birren B."/>
        </authorList>
    </citation>
    <scope>NUCLEOTIDE SEQUENCE [LARGE SCALE GENOMIC DNA]</scope>
    <source>
        <strain evidence="2 3">NIPH 1103</strain>
    </source>
</reference>
<name>N8Q174_9GAMM</name>
<evidence type="ECO:0000256" key="1">
    <source>
        <dbReference type="SAM" id="Phobius"/>
    </source>
</evidence>
<dbReference type="EMBL" id="APOL01000044">
    <property type="protein sequence ID" value="ENU32280.1"/>
    <property type="molecule type" value="Genomic_DNA"/>
</dbReference>
<dbReference type="Proteomes" id="UP000018426">
    <property type="component" value="Unassembled WGS sequence"/>
</dbReference>
<protein>
    <recommendedName>
        <fullName evidence="4">Transposase</fullName>
    </recommendedName>
</protein>
<keyword evidence="1" id="KW-0812">Transmembrane</keyword>
<dbReference type="AlphaFoldDB" id="N8Q174"/>
<accession>N8Q174</accession>
<keyword evidence="1" id="KW-1133">Transmembrane helix</keyword>
<evidence type="ECO:0008006" key="4">
    <source>
        <dbReference type="Google" id="ProtNLM"/>
    </source>
</evidence>
<comment type="caution">
    <text evidence="2">The sequence shown here is derived from an EMBL/GenBank/DDBJ whole genome shotgun (WGS) entry which is preliminary data.</text>
</comment>
<sequence>MKANFYLVAIQYSFINYILASNLVESVMKSKYRNPSALKINSIESSNSIIKNRVFTLFL</sequence>